<keyword evidence="2" id="KW-1185">Reference proteome</keyword>
<protein>
    <submittedName>
        <fullName evidence="1">Uncharacterized protein</fullName>
    </submittedName>
</protein>
<dbReference type="EMBL" id="JAUIRO010000002">
    <property type="protein sequence ID" value="KAK0727525.1"/>
    <property type="molecule type" value="Genomic_DNA"/>
</dbReference>
<comment type="caution">
    <text evidence="1">The sequence shown here is derived from an EMBL/GenBank/DDBJ whole genome shotgun (WGS) entry which is preliminary data.</text>
</comment>
<proteinExistence type="predicted"/>
<reference evidence="1" key="1">
    <citation type="submission" date="2023-06" db="EMBL/GenBank/DDBJ databases">
        <title>Genome-scale phylogeny and comparative genomics of the fungal order Sordariales.</title>
        <authorList>
            <consortium name="Lawrence Berkeley National Laboratory"/>
            <person name="Hensen N."/>
            <person name="Bonometti L."/>
            <person name="Westerberg I."/>
            <person name="Brannstrom I.O."/>
            <person name="Guillou S."/>
            <person name="Cros-Aarteil S."/>
            <person name="Calhoun S."/>
            <person name="Haridas S."/>
            <person name="Kuo A."/>
            <person name="Mondo S."/>
            <person name="Pangilinan J."/>
            <person name="Riley R."/>
            <person name="LaButti K."/>
            <person name="Andreopoulos B."/>
            <person name="Lipzen A."/>
            <person name="Chen C."/>
            <person name="Yanf M."/>
            <person name="Daum C."/>
            <person name="Ng V."/>
            <person name="Clum A."/>
            <person name="Steindorff A."/>
            <person name="Ohm R."/>
            <person name="Martin F."/>
            <person name="Silar P."/>
            <person name="Natvig D."/>
            <person name="Lalanne C."/>
            <person name="Gautier V."/>
            <person name="Ament-velasquez S.L."/>
            <person name="Kruys A."/>
            <person name="Hutchinson M.I."/>
            <person name="Powell A.J."/>
            <person name="Barry K."/>
            <person name="Miller A.N."/>
            <person name="Grigoriev I.V."/>
            <person name="Debuchy R."/>
            <person name="Gladieux P."/>
            <person name="Thoren M.H."/>
            <person name="Johannesson H."/>
        </authorList>
    </citation>
    <scope>NUCLEOTIDE SEQUENCE</scope>
    <source>
        <strain evidence="1">SMH2392-1A</strain>
    </source>
</reference>
<evidence type="ECO:0000313" key="1">
    <source>
        <dbReference type="EMBL" id="KAK0727525.1"/>
    </source>
</evidence>
<organism evidence="1 2">
    <name type="scientific">Lasiosphaeria miniovina</name>
    <dbReference type="NCBI Taxonomy" id="1954250"/>
    <lineage>
        <taxon>Eukaryota</taxon>
        <taxon>Fungi</taxon>
        <taxon>Dikarya</taxon>
        <taxon>Ascomycota</taxon>
        <taxon>Pezizomycotina</taxon>
        <taxon>Sordariomycetes</taxon>
        <taxon>Sordariomycetidae</taxon>
        <taxon>Sordariales</taxon>
        <taxon>Lasiosphaeriaceae</taxon>
        <taxon>Lasiosphaeria</taxon>
    </lineage>
</organism>
<gene>
    <name evidence="1" type="ORF">B0T26DRAFT_613812</name>
</gene>
<feature type="non-terminal residue" evidence="1">
    <location>
        <position position="1"/>
    </location>
</feature>
<accession>A0AA40B4G1</accession>
<name>A0AA40B4G1_9PEZI</name>
<dbReference type="GeneID" id="85319212"/>
<feature type="non-terminal residue" evidence="1">
    <location>
        <position position="215"/>
    </location>
</feature>
<dbReference type="RefSeq" id="XP_060300380.1">
    <property type="nucleotide sequence ID" value="XM_060435942.1"/>
</dbReference>
<sequence length="215" mass="24975">WSNFLAPKLRHFPLADAARRLQRKGHLGNSREGLVARARFGENGQDFTLKIICSLPEPTCVLDERVEELWPLELEACTVAVLEKVCAGLRQSFPPGVSIPARKLRRDYNDVLSCLHALSDQGRRARKFDVLHPKYRETMSISDTRIRKCFGWVQLHGEDIRIVNSRINRDTWDRKDKTSLSYFSRDETYFGLVYEFVPQAPKELNAVERQLEFFH</sequence>
<evidence type="ECO:0000313" key="2">
    <source>
        <dbReference type="Proteomes" id="UP001172101"/>
    </source>
</evidence>
<dbReference type="Proteomes" id="UP001172101">
    <property type="component" value="Unassembled WGS sequence"/>
</dbReference>
<dbReference type="AlphaFoldDB" id="A0AA40B4G1"/>